<protein>
    <submittedName>
        <fullName evidence="1">Uncharacterized protein</fullName>
    </submittedName>
</protein>
<comment type="caution">
    <text evidence="1">The sequence shown here is derived from an EMBL/GenBank/DDBJ whole genome shotgun (WGS) entry which is preliminary data.</text>
</comment>
<dbReference type="AlphaFoldDB" id="A0A328DQR5"/>
<reference evidence="1 2" key="1">
    <citation type="submission" date="2018-06" db="EMBL/GenBank/DDBJ databases">
        <title>The Genome of Cuscuta australis (Dodder) Provides Insight into the Evolution of Plant Parasitism.</title>
        <authorList>
            <person name="Liu H."/>
        </authorList>
    </citation>
    <scope>NUCLEOTIDE SEQUENCE [LARGE SCALE GENOMIC DNA]</scope>
    <source>
        <strain evidence="2">cv. Yunnan</strain>
        <tissue evidence="1">Vines</tissue>
    </source>
</reference>
<organism evidence="1 2">
    <name type="scientific">Cuscuta australis</name>
    <dbReference type="NCBI Taxonomy" id="267555"/>
    <lineage>
        <taxon>Eukaryota</taxon>
        <taxon>Viridiplantae</taxon>
        <taxon>Streptophyta</taxon>
        <taxon>Embryophyta</taxon>
        <taxon>Tracheophyta</taxon>
        <taxon>Spermatophyta</taxon>
        <taxon>Magnoliopsida</taxon>
        <taxon>eudicotyledons</taxon>
        <taxon>Gunneridae</taxon>
        <taxon>Pentapetalae</taxon>
        <taxon>asterids</taxon>
        <taxon>lamiids</taxon>
        <taxon>Solanales</taxon>
        <taxon>Convolvulaceae</taxon>
        <taxon>Cuscuteae</taxon>
        <taxon>Cuscuta</taxon>
        <taxon>Cuscuta subgen. Grammica</taxon>
        <taxon>Cuscuta sect. Cleistogrammica</taxon>
    </lineage>
</organism>
<evidence type="ECO:0000313" key="1">
    <source>
        <dbReference type="EMBL" id="RAL46333.1"/>
    </source>
</evidence>
<name>A0A328DQR5_9ASTE</name>
<proteinExistence type="predicted"/>
<gene>
    <name evidence="1" type="ORF">DM860_015326</name>
</gene>
<evidence type="ECO:0000313" key="2">
    <source>
        <dbReference type="Proteomes" id="UP000249390"/>
    </source>
</evidence>
<dbReference type="EMBL" id="NQVE01000123">
    <property type="protein sequence ID" value="RAL46333.1"/>
    <property type="molecule type" value="Genomic_DNA"/>
</dbReference>
<keyword evidence="2" id="KW-1185">Reference proteome</keyword>
<dbReference type="Proteomes" id="UP000249390">
    <property type="component" value="Unassembled WGS sequence"/>
</dbReference>
<accession>A0A328DQR5</accession>
<sequence>MVVSATIIESSDVFGDGEISTVALVDFNSNVVGGGVGSAASKIQVIVTGTQWQLWQWRSNDSGSGTTSAASYGGAPLLTCFYSFGVVGLGRVPKLQVQYPSLEQTNIANSFKKLTGLCTDGNYDILIVDIELINIV</sequence>